<dbReference type="Gene3D" id="3.40.50.1820">
    <property type="entry name" value="alpha/beta hydrolase"/>
    <property type="match status" value="1"/>
</dbReference>
<keyword evidence="4" id="KW-1185">Reference proteome</keyword>
<dbReference type="EC" id="2.3.1.12" evidence="3"/>
<dbReference type="EMBL" id="OMOQ01000001">
    <property type="protein sequence ID" value="SPH17753.1"/>
    <property type="molecule type" value="Genomic_DNA"/>
</dbReference>
<accession>A0A2R8B5E5</accession>
<keyword evidence="3" id="KW-0012">Acyltransferase</keyword>
<protein>
    <submittedName>
        <fullName evidence="3">Dihydrolipoyllysine-residue acetyltransferase component of acetoin cleaving system</fullName>
        <ecNumber evidence="3">2.3.1.12</ecNumber>
    </submittedName>
</protein>
<organism evidence="3 4">
    <name type="scientific">Albidovulum aquaemixtae</name>
    <dbReference type="NCBI Taxonomy" id="1542388"/>
    <lineage>
        <taxon>Bacteria</taxon>
        <taxon>Pseudomonadati</taxon>
        <taxon>Pseudomonadota</taxon>
        <taxon>Alphaproteobacteria</taxon>
        <taxon>Rhodobacterales</taxon>
        <taxon>Paracoccaceae</taxon>
        <taxon>Albidovulum</taxon>
    </lineage>
</organism>
<dbReference type="InterPro" id="IPR000073">
    <property type="entry name" value="AB_hydrolase_1"/>
</dbReference>
<dbReference type="RefSeq" id="WP_108852159.1">
    <property type="nucleotide sequence ID" value="NZ_OMOQ01000001.1"/>
</dbReference>
<dbReference type="InterPro" id="IPR029058">
    <property type="entry name" value="AB_hydrolase_fold"/>
</dbReference>
<feature type="domain" description="AB hydrolase-1" evidence="2">
    <location>
        <begin position="58"/>
        <end position="292"/>
    </location>
</feature>
<dbReference type="AlphaFoldDB" id="A0A2R8B5E5"/>
<reference evidence="3 4" key="1">
    <citation type="submission" date="2018-03" db="EMBL/GenBank/DDBJ databases">
        <authorList>
            <person name="Keele B.F."/>
        </authorList>
    </citation>
    <scope>NUCLEOTIDE SEQUENCE [LARGE SCALE GENOMIC DNA]</scope>
    <source>
        <strain evidence="3 4">CECT 8626</strain>
    </source>
</reference>
<dbReference type="PANTHER" id="PTHR43798:SF33">
    <property type="entry name" value="HYDROLASE, PUTATIVE (AFU_ORTHOLOGUE AFUA_2G14860)-RELATED"/>
    <property type="match status" value="1"/>
</dbReference>
<gene>
    <name evidence="3" type="primary">acoC</name>
    <name evidence="3" type="ORF">DEA8626_01280</name>
</gene>
<dbReference type="PANTHER" id="PTHR43798">
    <property type="entry name" value="MONOACYLGLYCEROL LIPASE"/>
    <property type="match status" value="1"/>
</dbReference>
<dbReference type="SUPFAM" id="SSF53474">
    <property type="entry name" value="alpha/beta-Hydrolases"/>
    <property type="match status" value="1"/>
</dbReference>
<evidence type="ECO:0000256" key="1">
    <source>
        <dbReference type="SAM" id="SignalP"/>
    </source>
</evidence>
<feature type="chain" id="PRO_5015342088" evidence="1">
    <location>
        <begin position="25"/>
        <end position="314"/>
    </location>
</feature>
<evidence type="ECO:0000259" key="2">
    <source>
        <dbReference type="Pfam" id="PF00561"/>
    </source>
</evidence>
<sequence length="314" mass="33161">MRSAVSLLLLLAAFAALTLWRAGAREAQAEAAYPPEGEFVTVEGVRLHAVVAGDGPDLVLIHGASASVRDFTFALMPKLAERYRVIAVDRPGHGWSEPAPGGESIHEQARLIRAAAAELGADRPIVLGHSYGGAVALAWAVDAPGTLAALVTVSAPSHRWGTPLPRLYRITGHPVLGAITRPLLTAWLPDRVVTSALESAFAPQAMPEGYGAHFGPRMSLRRGTLRENARQRGILKDELTRLSVRYPEIGVPVEQIHGDADTTVSLSIHAEALARDVPGAHLTRLPGIGHAPHQVAIPAVAAAVDRAAARAGLR</sequence>
<keyword evidence="1" id="KW-0732">Signal</keyword>
<evidence type="ECO:0000313" key="3">
    <source>
        <dbReference type="EMBL" id="SPH17753.1"/>
    </source>
</evidence>
<keyword evidence="3" id="KW-0808">Transferase</keyword>
<dbReference type="PRINTS" id="PR00111">
    <property type="entry name" value="ABHYDROLASE"/>
</dbReference>
<dbReference type="InterPro" id="IPR050266">
    <property type="entry name" value="AB_hydrolase_sf"/>
</dbReference>
<dbReference type="OrthoDB" id="9815441at2"/>
<dbReference type="Pfam" id="PF00561">
    <property type="entry name" value="Abhydrolase_1"/>
    <property type="match status" value="1"/>
</dbReference>
<dbReference type="Proteomes" id="UP000244924">
    <property type="component" value="Unassembled WGS sequence"/>
</dbReference>
<name>A0A2R8B5E5_9RHOB</name>
<dbReference type="GO" id="GO:0016020">
    <property type="term" value="C:membrane"/>
    <property type="evidence" value="ECO:0007669"/>
    <property type="project" value="TreeGrafter"/>
</dbReference>
<dbReference type="GO" id="GO:0004742">
    <property type="term" value="F:dihydrolipoyllysine-residue acetyltransferase activity"/>
    <property type="evidence" value="ECO:0007669"/>
    <property type="project" value="UniProtKB-EC"/>
</dbReference>
<feature type="signal peptide" evidence="1">
    <location>
        <begin position="1"/>
        <end position="24"/>
    </location>
</feature>
<proteinExistence type="predicted"/>
<evidence type="ECO:0000313" key="4">
    <source>
        <dbReference type="Proteomes" id="UP000244924"/>
    </source>
</evidence>